<dbReference type="InterPro" id="IPR024453">
    <property type="entry name" value="Peptidase_C92"/>
</dbReference>
<dbReference type="Pfam" id="PF05708">
    <property type="entry name" value="Peptidase_C92"/>
    <property type="match status" value="1"/>
</dbReference>
<dbReference type="EMBL" id="JBEEWF010000001">
    <property type="protein sequence ID" value="MEQ5347213.1"/>
    <property type="molecule type" value="Genomic_DNA"/>
</dbReference>
<proteinExistence type="predicted"/>
<dbReference type="RefSeq" id="WP_244313515.1">
    <property type="nucleotide sequence ID" value="NZ_JBEEWF010000001.1"/>
</dbReference>
<reference evidence="2 3" key="1">
    <citation type="submission" date="2024-04" db="EMBL/GenBank/DDBJ databases">
        <title>Role of Flies in the Dissemination of Carbapenem-Resistant Enterobacteriaceae (CRE): An Epidemiological and Genomic Study in China.</title>
        <authorList>
            <person name="Kaichao C."/>
            <person name="Zhang R."/>
            <person name="Chen S."/>
        </authorList>
    </citation>
    <scope>NUCLEOTIDE SEQUENCE [LARGE SCALE GENOMIC DNA]</scope>
    <source>
        <strain evidence="3">fly-1011</strain>
    </source>
</reference>
<keyword evidence="3" id="KW-1185">Reference proteome</keyword>
<evidence type="ECO:0000313" key="3">
    <source>
        <dbReference type="Proteomes" id="UP001436462"/>
    </source>
</evidence>
<dbReference type="Gene3D" id="3.90.1720.10">
    <property type="entry name" value="endopeptidase domain like (from Nostoc punctiforme)"/>
    <property type="match status" value="1"/>
</dbReference>
<protein>
    <submittedName>
        <fullName evidence="2">YiiX/YebB-like N1pC/P60 family cysteine hydrolase</fullName>
    </submittedName>
</protein>
<comment type="caution">
    <text evidence="2">The sequence shown here is derived from an EMBL/GenBank/DDBJ whole genome shotgun (WGS) entry which is preliminary data.</text>
</comment>
<dbReference type="Proteomes" id="UP001436462">
    <property type="component" value="Unassembled WGS sequence"/>
</dbReference>
<keyword evidence="1" id="KW-0812">Transmembrane</keyword>
<feature type="transmembrane region" description="Helical" evidence="1">
    <location>
        <begin position="7"/>
        <end position="27"/>
    </location>
</feature>
<gene>
    <name evidence="2" type="ORF">ABN253_03370</name>
</gene>
<dbReference type="SUPFAM" id="SSF54001">
    <property type="entry name" value="Cysteine proteinases"/>
    <property type="match status" value="1"/>
</dbReference>
<evidence type="ECO:0000256" key="1">
    <source>
        <dbReference type="SAM" id="Phobius"/>
    </source>
</evidence>
<dbReference type="InterPro" id="IPR038765">
    <property type="entry name" value="Papain-like_cys_pep_sf"/>
</dbReference>
<organism evidence="2 3">
    <name type="scientific">Proteus genomosp. 6</name>
    <dbReference type="NCBI Taxonomy" id="1311820"/>
    <lineage>
        <taxon>Bacteria</taxon>
        <taxon>Pseudomonadati</taxon>
        <taxon>Pseudomonadota</taxon>
        <taxon>Gammaproteobacteria</taxon>
        <taxon>Enterobacterales</taxon>
        <taxon>Morganellaceae</taxon>
        <taxon>Proteus</taxon>
    </lineage>
</organism>
<evidence type="ECO:0000313" key="2">
    <source>
        <dbReference type="EMBL" id="MEQ5347213.1"/>
    </source>
</evidence>
<keyword evidence="1" id="KW-0472">Membrane</keyword>
<accession>A0ABV1L641</accession>
<sequence length="191" mass="21193">MESCFQVIVRIFNIVALFLASAFYALALPHDLKNGDLVFRGGDEVISEIIKQVDKSGFSHVGMLWISDYGVQVIHSTPSEHSNIKDGVTVDSLEFFISRAKPNSVRFYQVKGSEEARNIAVQTVLERVGENFSIYPGQGVYCTELVAAAWLKAGVSISTGSRKLDMPFISDNPLIFPENLINSENIFPYPQ</sequence>
<name>A0ABV1L641_9GAMM</name>
<keyword evidence="1" id="KW-1133">Transmembrane helix</keyword>